<dbReference type="GO" id="GO:0035556">
    <property type="term" value="P:intracellular signal transduction"/>
    <property type="evidence" value="ECO:0007669"/>
    <property type="project" value="TreeGrafter"/>
</dbReference>
<dbReference type="SUPFAM" id="SSF56112">
    <property type="entry name" value="Protein kinase-like (PK-like)"/>
    <property type="match status" value="1"/>
</dbReference>
<dbReference type="InterPro" id="IPR011009">
    <property type="entry name" value="Kinase-like_dom_sf"/>
</dbReference>
<name>A0AA84ZSH0_9TREM</name>
<sequence length="908" mass="104601">MSSRRDSCLRFSKPCFCELSNTPNHSWKNLYKVEGDPIGRGYAGKVYKITTGNMELLDPLIVTKSQLTATMYSESAYTEPGEYLACKVIRRFRGGKDTIAKITSEVQAMVSLQRDHLNTYHNSVYNKPSDKPSRICNYRVPPKSASPKLFAVYKDSMEVAIIMEYASGGSLYDLCRSAYLYDFAASSISSPCGDLSVPNSGVSNSHTTIPQSKYPGSFDGLPESYIRQLLTSILEALVYMHDTLRMVHLDVKAENLLLRQPYPSTDVFFTDFGLATILTEGKQHRELAGTPDYVAPEIINYDPITFATDMWSVGVLTYYLLTGISPFLGEDKYITMQNITHNTITYPDSLFNNRSPDSIDFIQRLLQRSPTQRMSAKECLNHPWLIQSLNQPIIIETEINHQSSQTILYNNKNSSSNDDNVKYAIELFIVDPVVEIVDEFISPHCLAQFIVQSPVYIVPYVDVVSQTNFSKLMPSLKLCVNYPPIINSEATTHFTSSINNHPSSSEKFIRTISKKLINGHFNLLKSLSELTKICSINSNNDNRYVDADKCYQLMNGHPIGIHDESRSLTSYSKLSIDNVSNSNVVEYNSWRNTKSIGNYVSINLFISNYLQEYQLFLMFCNLNYYKSLDRHFYFFNRHNTTNIVDSSSSNSIKETINTNTELFVNFPLSSEIHHQKQQLNENDITQNVMNRNYETKELIKISKYTTDIMPKVNEIISKNFINSHISTIRIELNSSIKEKFKLMNSSDGHYNFNHKRDYLSYDFLNKAWIKHNYNSGNDNKAWNLFNSPLITSSSMLFSLRNHHHHHHIRYNSIISNQTTFNINQFTNDSFNNYDRYQLKYQYQQNQTTIIKLSNINQIKYINLPFTCIVNRTQLIKTRLFHDLFNWINLFLRNLLNLLFFLLPSLFGK</sequence>
<dbReference type="SMART" id="SM00220">
    <property type="entry name" value="S_TKc"/>
    <property type="match status" value="1"/>
</dbReference>
<accession>A0AA84ZSH0</accession>
<evidence type="ECO:0000256" key="3">
    <source>
        <dbReference type="ARBA" id="ARBA00022741"/>
    </source>
</evidence>
<dbReference type="AlphaFoldDB" id="A0AA84ZSH0"/>
<reference evidence="8" key="1">
    <citation type="submission" date="2023-11" db="UniProtKB">
        <authorList>
            <consortium name="WormBaseParasite"/>
        </authorList>
    </citation>
    <scope>IDENTIFICATION</scope>
</reference>
<keyword evidence="3" id="KW-0547">Nucleotide-binding</keyword>
<evidence type="ECO:0000256" key="5">
    <source>
        <dbReference type="ARBA" id="ARBA00022840"/>
    </source>
</evidence>
<dbReference type="GO" id="GO:0004674">
    <property type="term" value="F:protein serine/threonine kinase activity"/>
    <property type="evidence" value="ECO:0007669"/>
    <property type="project" value="UniProtKB-KW"/>
</dbReference>
<dbReference type="InterPro" id="IPR008271">
    <property type="entry name" value="Ser/Thr_kinase_AS"/>
</dbReference>
<evidence type="ECO:0000256" key="2">
    <source>
        <dbReference type="ARBA" id="ARBA00022679"/>
    </source>
</evidence>
<dbReference type="WBParaSite" id="SMRG1_44400.1">
    <property type="protein sequence ID" value="SMRG1_44400.1"/>
    <property type="gene ID" value="SMRG1_44400"/>
</dbReference>
<keyword evidence="5" id="KW-0067">ATP-binding</keyword>
<dbReference type="GO" id="GO:0005524">
    <property type="term" value="F:ATP binding"/>
    <property type="evidence" value="ECO:0007669"/>
    <property type="project" value="UniProtKB-KW"/>
</dbReference>
<evidence type="ECO:0000313" key="7">
    <source>
        <dbReference type="Proteomes" id="UP000050790"/>
    </source>
</evidence>
<dbReference type="GO" id="GO:0043065">
    <property type="term" value="P:positive regulation of apoptotic process"/>
    <property type="evidence" value="ECO:0007669"/>
    <property type="project" value="TreeGrafter"/>
</dbReference>
<feature type="domain" description="Protein kinase" evidence="6">
    <location>
        <begin position="32"/>
        <end position="385"/>
    </location>
</feature>
<organism evidence="7 8">
    <name type="scientific">Schistosoma margrebowiei</name>
    <dbReference type="NCBI Taxonomy" id="48269"/>
    <lineage>
        <taxon>Eukaryota</taxon>
        <taxon>Metazoa</taxon>
        <taxon>Spiralia</taxon>
        <taxon>Lophotrochozoa</taxon>
        <taxon>Platyhelminthes</taxon>
        <taxon>Trematoda</taxon>
        <taxon>Digenea</taxon>
        <taxon>Strigeidida</taxon>
        <taxon>Schistosomatoidea</taxon>
        <taxon>Schistosomatidae</taxon>
        <taxon>Schistosoma</taxon>
    </lineage>
</organism>
<keyword evidence="4" id="KW-0418">Kinase</keyword>
<evidence type="ECO:0000256" key="1">
    <source>
        <dbReference type="ARBA" id="ARBA00022527"/>
    </source>
</evidence>
<dbReference type="PROSITE" id="PS00108">
    <property type="entry name" value="PROTEIN_KINASE_ST"/>
    <property type="match status" value="1"/>
</dbReference>
<evidence type="ECO:0000256" key="4">
    <source>
        <dbReference type="ARBA" id="ARBA00022777"/>
    </source>
</evidence>
<dbReference type="InterPro" id="IPR000719">
    <property type="entry name" value="Prot_kinase_dom"/>
</dbReference>
<dbReference type="Pfam" id="PF00069">
    <property type="entry name" value="Pkinase"/>
    <property type="match status" value="1"/>
</dbReference>
<keyword evidence="1" id="KW-0723">Serine/threonine-protein kinase</keyword>
<keyword evidence="2" id="KW-0808">Transferase</keyword>
<dbReference type="Proteomes" id="UP000050790">
    <property type="component" value="Unassembled WGS sequence"/>
</dbReference>
<dbReference type="PANTHER" id="PTHR24342:SF12">
    <property type="entry name" value="DEATH-ASSOCIATED PROTEIN KINASE RELATED"/>
    <property type="match status" value="1"/>
</dbReference>
<dbReference type="PROSITE" id="PS50011">
    <property type="entry name" value="PROTEIN_KINASE_DOM"/>
    <property type="match status" value="1"/>
</dbReference>
<evidence type="ECO:0000259" key="6">
    <source>
        <dbReference type="PROSITE" id="PS50011"/>
    </source>
</evidence>
<dbReference type="PANTHER" id="PTHR24342">
    <property type="entry name" value="SERINE/THREONINE-PROTEIN KINASE 17"/>
    <property type="match status" value="1"/>
</dbReference>
<evidence type="ECO:0000313" key="8">
    <source>
        <dbReference type="WBParaSite" id="SMRG1_44400.1"/>
    </source>
</evidence>
<dbReference type="Gene3D" id="1.10.510.10">
    <property type="entry name" value="Transferase(Phosphotransferase) domain 1"/>
    <property type="match status" value="1"/>
</dbReference>
<proteinExistence type="predicted"/>
<protein>
    <recommendedName>
        <fullName evidence="6">Protein kinase domain-containing protein</fullName>
    </recommendedName>
</protein>
<dbReference type="GO" id="GO:0005634">
    <property type="term" value="C:nucleus"/>
    <property type="evidence" value="ECO:0007669"/>
    <property type="project" value="TreeGrafter"/>
</dbReference>